<comment type="caution">
    <text evidence="1">The sequence shown here is derived from an EMBL/GenBank/DDBJ whole genome shotgun (WGS) entry which is preliminary data.</text>
</comment>
<keyword evidence="2" id="KW-1185">Reference proteome</keyword>
<protein>
    <submittedName>
        <fullName evidence="1">Uncharacterized protein</fullName>
    </submittedName>
</protein>
<accession>A0ABU1UVD5</accession>
<proteinExistence type="predicted"/>
<reference evidence="1 2" key="1">
    <citation type="submission" date="2023-07" db="EMBL/GenBank/DDBJ databases">
        <title>Sorghum-associated microbial communities from plants grown in Nebraska, USA.</title>
        <authorList>
            <person name="Schachtman D."/>
        </authorList>
    </citation>
    <scope>NUCLEOTIDE SEQUENCE [LARGE SCALE GENOMIC DNA]</scope>
    <source>
        <strain evidence="1 2">BE190</strain>
    </source>
</reference>
<name>A0ABU1UVD5_9GAMM</name>
<dbReference type="Proteomes" id="UP001253595">
    <property type="component" value="Unassembled WGS sequence"/>
</dbReference>
<evidence type="ECO:0000313" key="1">
    <source>
        <dbReference type="EMBL" id="MDR7089163.1"/>
    </source>
</evidence>
<organism evidence="1 2">
    <name type="scientific">Cellvibrio fibrivorans</name>
    <dbReference type="NCBI Taxonomy" id="126350"/>
    <lineage>
        <taxon>Bacteria</taxon>
        <taxon>Pseudomonadati</taxon>
        <taxon>Pseudomonadota</taxon>
        <taxon>Gammaproteobacteria</taxon>
        <taxon>Cellvibrionales</taxon>
        <taxon>Cellvibrionaceae</taxon>
        <taxon>Cellvibrio</taxon>
    </lineage>
</organism>
<evidence type="ECO:0000313" key="2">
    <source>
        <dbReference type="Proteomes" id="UP001253595"/>
    </source>
</evidence>
<dbReference type="EMBL" id="JAVDVX010000002">
    <property type="protein sequence ID" value="MDR7089163.1"/>
    <property type="molecule type" value="Genomic_DNA"/>
</dbReference>
<gene>
    <name evidence="1" type="ORF">J2X05_001169</name>
</gene>
<sequence>MDVEDEPTGMYSRRVPEEILQSISKYGRWVEPVLVTIPFLIHY</sequence>